<evidence type="ECO:0000313" key="4">
    <source>
        <dbReference type="EMBL" id="KJA27957.1"/>
    </source>
</evidence>
<dbReference type="Proteomes" id="UP000054270">
    <property type="component" value="Unassembled WGS sequence"/>
</dbReference>
<dbReference type="InterPro" id="IPR002745">
    <property type="entry name" value="Ptrans_KptA/Tpt1"/>
</dbReference>
<protein>
    <recommendedName>
        <fullName evidence="2">2'-phosphotransferase</fullName>
        <ecNumber evidence="2">2.7.1.160</ecNumber>
    </recommendedName>
</protein>
<evidence type="ECO:0000313" key="5">
    <source>
        <dbReference type="Proteomes" id="UP000054270"/>
    </source>
</evidence>
<dbReference type="GO" id="GO:0000215">
    <property type="term" value="F:tRNA 2'-phosphotransferase activity"/>
    <property type="evidence" value="ECO:0007669"/>
    <property type="project" value="UniProtKB-EC"/>
</dbReference>
<dbReference type="STRING" id="945553.A0A0D2LJR8"/>
<dbReference type="Pfam" id="PF01885">
    <property type="entry name" value="PTS_2-RNA"/>
    <property type="match status" value="1"/>
</dbReference>
<sequence length="370" mass="43434">MGSSDSASKVYSGTQRRSRRPAKTHFCAHEFSFLTRRNYLSMTFLGACTTRRLPNLRTWSSSRYFPRPTFRTGSVAPSSQRNHTTIYEKLAPKPREAQSEEYVQFINKLTWVLRLHTGRELGLENRKDGFVSLKLLLNHPEFRGTDMPSLQRIMDMDIKHRFVLRYKPTNKDDAWWIRARRWNESYSFLKPIMTGKGPPQSVYRTTVQEFHAHIARNGIPRLHDEFIHLDCSIPTDHYLDDLKPRDHLFIFIDIEKCQQYGMHFFTPAPPPQPLAPPSHLYTKGDEYGYIPPSFFIAADRVLTKKQLIWGDPDPILQEARPLLTKKEEEDQRRTFLKELKFNASGVNRFPREYKRPHPRTLEEAKNIVTT</sequence>
<organism evidence="4 5">
    <name type="scientific">Hypholoma sublateritium (strain FD-334 SS-4)</name>
    <dbReference type="NCBI Taxonomy" id="945553"/>
    <lineage>
        <taxon>Eukaryota</taxon>
        <taxon>Fungi</taxon>
        <taxon>Dikarya</taxon>
        <taxon>Basidiomycota</taxon>
        <taxon>Agaricomycotina</taxon>
        <taxon>Agaricomycetes</taxon>
        <taxon>Agaricomycetidae</taxon>
        <taxon>Agaricales</taxon>
        <taxon>Agaricineae</taxon>
        <taxon>Strophariaceae</taxon>
        <taxon>Hypholoma</taxon>
    </lineage>
</organism>
<dbReference type="AlphaFoldDB" id="A0A0D2LJR8"/>
<comment type="function">
    <text evidence="1">Catalyzes the last step of tRNA splicing, the transfer of the splice junction 2'-phosphate from ligated tRNA to NAD to produce ADP-ribose 1''-2'' cyclic phosphate.</text>
</comment>
<dbReference type="PANTHER" id="PTHR12684">
    <property type="entry name" value="PUTATIVE PHOSPHOTRANSFERASE"/>
    <property type="match status" value="1"/>
</dbReference>
<evidence type="ECO:0000256" key="2">
    <source>
        <dbReference type="ARBA" id="ARBA00012007"/>
    </source>
</evidence>
<dbReference type="Gene3D" id="1.10.10.970">
    <property type="entry name" value="RNA 2'-phosphotransferase, Tpt1/KptA family, N-terminal domain"/>
    <property type="match status" value="1"/>
</dbReference>
<name>A0A0D2LJR8_HYPSF</name>
<accession>A0A0D2LJR8</accession>
<dbReference type="OrthoDB" id="419694at2759"/>
<dbReference type="EMBL" id="KN817522">
    <property type="protein sequence ID" value="KJA27957.1"/>
    <property type="molecule type" value="Genomic_DNA"/>
</dbReference>
<reference evidence="5" key="1">
    <citation type="submission" date="2014-04" db="EMBL/GenBank/DDBJ databases">
        <title>Evolutionary Origins and Diversification of the Mycorrhizal Mutualists.</title>
        <authorList>
            <consortium name="DOE Joint Genome Institute"/>
            <consortium name="Mycorrhizal Genomics Consortium"/>
            <person name="Kohler A."/>
            <person name="Kuo A."/>
            <person name="Nagy L.G."/>
            <person name="Floudas D."/>
            <person name="Copeland A."/>
            <person name="Barry K.W."/>
            <person name="Cichocki N."/>
            <person name="Veneault-Fourrey C."/>
            <person name="LaButti K."/>
            <person name="Lindquist E.A."/>
            <person name="Lipzen A."/>
            <person name="Lundell T."/>
            <person name="Morin E."/>
            <person name="Murat C."/>
            <person name="Riley R."/>
            <person name="Ohm R."/>
            <person name="Sun H."/>
            <person name="Tunlid A."/>
            <person name="Henrissat B."/>
            <person name="Grigoriev I.V."/>
            <person name="Hibbett D.S."/>
            <person name="Martin F."/>
        </authorList>
    </citation>
    <scope>NUCLEOTIDE SEQUENCE [LARGE SCALE GENOMIC DNA]</scope>
    <source>
        <strain evidence="5">FD-334 SS-4</strain>
    </source>
</reference>
<comment type="catalytic activity">
    <reaction evidence="3">
        <text>2'-phospho-[ligated tRNA] + NAD(+) = mature tRNA + ADP-alpha-D-ribose 1'',2''-cyclic phosphate + nicotinamide</text>
        <dbReference type="Rhea" id="RHEA:23324"/>
        <dbReference type="Rhea" id="RHEA-COMP:11106"/>
        <dbReference type="Rhea" id="RHEA-COMP:11107"/>
        <dbReference type="ChEBI" id="CHEBI:17154"/>
        <dbReference type="ChEBI" id="CHEBI:57540"/>
        <dbReference type="ChEBI" id="CHEBI:76596"/>
        <dbReference type="ChEBI" id="CHEBI:82883"/>
        <dbReference type="ChEBI" id="CHEBI:85027"/>
        <dbReference type="EC" id="2.7.1.160"/>
    </reaction>
</comment>
<dbReference type="InterPro" id="IPR042080">
    <property type="entry name" value="RNA_2'-PTrans_N"/>
</dbReference>
<dbReference type="SUPFAM" id="SSF56399">
    <property type="entry name" value="ADP-ribosylation"/>
    <property type="match status" value="1"/>
</dbReference>
<evidence type="ECO:0000256" key="1">
    <source>
        <dbReference type="ARBA" id="ARBA00003343"/>
    </source>
</evidence>
<dbReference type="EC" id="2.7.1.160" evidence="2"/>
<gene>
    <name evidence="4" type="ORF">HYPSUDRAFT_74440</name>
</gene>
<evidence type="ECO:0000256" key="3">
    <source>
        <dbReference type="ARBA" id="ARBA00047949"/>
    </source>
</evidence>
<dbReference type="PANTHER" id="PTHR12684:SF2">
    <property type="entry name" value="TRNA 2'-PHOSPHOTRANSFERASE 1"/>
    <property type="match status" value="1"/>
</dbReference>
<proteinExistence type="predicted"/>
<dbReference type="GO" id="GO:0006388">
    <property type="term" value="P:tRNA splicing, via endonucleolytic cleavage and ligation"/>
    <property type="evidence" value="ECO:0007669"/>
    <property type="project" value="TreeGrafter"/>
</dbReference>
<keyword evidence="5" id="KW-1185">Reference proteome</keyword>